<comment type="caution">
    <text evidence="1">The sequence shown here is derived from an EMBL/GenBank/DDBJ whole genome shotgun (WGS) entry which is preliminary data.</text>
</comment>
<keyword evidence="2" id="KW-1185">Reference proteome</keyword>
<protein>
    <submittedName>
        <fullName evidence="1">Uncharacterized protein</fullName>
    </submittedName>
</protein>
<organism evidence="1 2">
    <name type="scientific">Ficus carica</name>
    <name type="common">Common fig</name>
    <dbReference type="NCBI Taxonomy" id="3494"/>
    <lineage>
        <taxon>Eukaryota</taxon>
        <taxon>Viridiplantae</taxon>
        <taxon>Streptophyta</taxon>
        <taxon>Embryophyta</taxon>
        <taxon>Tracheophyta</taxon>
        <taxon>Spermatophyta</taxon>
        <taxon>Magnoliopsida</taxon>
        <taxon>eudicotyledons</taxon>
        <taxon>Gunneridae</taxon>
        <taxon>Pentapetalae</taxon>
        <taxon>rosids</taxon>
        <taxon>fabids</taxon>
        <taxon>Rosales</taxon>
        <taxon>Moraceae</taxon>
        <taxon>Ficeae</taxon>
        <taxon>Ficus</taxon>
    </lineage>
</organism>
<gene>
    <name evidence="1" type="ORF">TIFTF001_033636</name>
</gene>
<evidence type="ECO:0000313" key="1">
    <source>
        <dbReference type="EMBL" id="GMN64560.1"/>
    </source>
</evidence>
<dbReference type="Gramene" id="FCD_00029630-RA">
    <property type="protein sequence ID" value="FCD_00029630-RA:cds"/>
    <property type="gene ID" value="FCD_00029630"/>
</dbReference>
<accession>A0AA88DYV4</accession>
<name>A0AA88DYV4_FICCA</name>
<dbReference type="AlphaFoldDB" id="A0AA88DYV4"/>
<evidence type="ECO:0000313" key="2">
    <source>
        <dbReference type="Proteomes" id="UP001187192"/>
    </source>
</evidence>
<dbReference type="EMBL" id="BTGU01000185">
    <property type="protein sequence ID" value="GMN64560.1"/>
    <property type="molecule type" value="Genomic_DNA"/>
</dbReference>
<reference evidence="1" key="1">
    <citation type="submission" date="2023-07" db="EMBL/GenBank/DDBJ databases">
        <title>draft genome sequence of fig (Ficus carica).</title>
        <authorList>
            <person name="Takahashi T."/>
            <person name="Nishimura K."/>
        </authorList>
    </citation>
    <scope>NUCLEOTIDE SEQUENCE</scope>
</reference>
<proteinExistence type="predicted"/>
<sequence length="152" mass="17102">MDYGSTVEKASSKIDFGLFETHKNVGDSTKLDLLLEGPRQTKCGFGTSEIVQETLAFEDQTIVSPINFENLVATEMENAWLFTFAASDSIESLGEGQLGINLTLHHFQLGALFHNVQGCTEEATIKKPILVMFRSNHSRRSKLYLRFEVIWK</sequence>
<dbReference type="Proteomes" id="UP001187192">
    <property type="component" value="Unassembled WGS sequence"/>
</dbReference>